<dbReference type="InterPro" id="IPR013561">
    <property type="entry name" value="FilR1_middle_dom"/>
</dbReference>
<dbReference type="Proteomes" id="UP001596099">
    <property type="component" value="Unassembled WGS sequence"/>
</dbReference>
<feature type="domain" description="Methanogenesis regulatory protein FilR1 middle" evidence="1">
    <location>
        <begin position="5"/>
        <end position="57"/>
    </location>
</feature>
<comment type="caution">
    <text evidence="2">The sequence shown here is derived from an EMBL/GenBank/DDBJ whole genome shotgun (WGS) entry which is preliminary data.</text>
</comment>
<gene>
    <name evidence="2" type="ORF">ACFPYI_19730</name>
</gene>
<sequence length="71" mass="7638">MGYLEESLTLGIGLYNDRKVAIGAYNETGEGDHIAMLLSSNDALVEWGSDLYEAYRTAAVPAEKPVDSTGK</sequence>
<evidence type="ECO:0000313" key="2">
    <source>
        <dbReference type="EMBL" id="MFC5973566.1"/>
    </source>
</evidence>
<dbReference type="RefSeq" id="WP_368409082.1">
    <property type="nucleotide sequence ID" value="NZ_JALLGW010000003.1"/>
</dbReference>
<evidence type="ECO:0000313" key="3">
    <source>
        <dbReference type="Proteomes" id="UP001596099"/>
    </source>
</evidence>
<keyword evidence="3" id="KW-1185">Reference proteome</keyword>
<dbReference type="EMBL" id="JBHSQH010000002">
    <property type="protein sequence ID" value="MFC5973566.1"/>
    <property type="molecule type" value="Genomic_DNA"/>
</dbReference>
<evidence type="ECO:0000259" key="1">
    <source>
        <dbReference type="Pfam" id="PF08350"/>
    </source>
</evidence>
<name>A0ABD5RSQ6_9EURY</name>
<dbReference type="AlphaFoldDB" id="A0ABD5RSQ6"/>
<organism evidence="2 3">
    <name type="scientific">Halomarina salina</name>
    <dbReference type="NCBI Taxonomy" id="1872699"/>
    <lineage>
        <taxon>Archaea</taxon>
        <taxon>Methanobacteriati</taxon>
        <taxon>Methanobacteriota</taxon>
        <taxon>Stenosarchaea group</taxon>
        <taxon>Halobacteria</taxon>
        <taxon>Halobacteriales</taxon>
        <taxon>Natronomonadaceae</taxon>
        <taxon>Halomarina</taxon>
    </lineage>
</organism>
<protein>
    <submittedName>
        <fullName evidence="2">Transcriptional regulator FilR1 domain-containing protein</fullName>
    </submittedName>
</protein>
<proteinExistence type="predicted"/>
<accession>A0ABD5RSQ6</accession>
<dbReference type="Pfam" id="PF08350">
    <property type="entry name" value="FilR1_middle"/>
    <property type="match status" value="1"/>
</dbReference>
<reference evidence="2 3" key="1">
    <citation type="journal article" date="2019" name="Int. J. Syst. Evol. Microbiol.">
        <title>The Global Catalogue of Microorganisms (GCM) 10K type strain sequencing project: providing services to taxonomists for standard genome sequencing and annotation.</title>
        <authorList>
            <consortium name="The Broad Institute Genomics Platform"/>
            <consortium name="The Broad Institute Genome Sequencing Center for Infectious Disease"/>
            <person name="Wu L."/>
            <person name="Ma J."/>
        </authorList>
    </citation>
    <scope>NUCLEOTIDE SEQUENCE [LARGE SCALE GENOMIC DNA]</scope>
    <source>
        <strain evidence="2 3">CGMCC 1.12543</strain>
    </source>
</reference>